<dbReference type="PANTHER" id="PTHR11557">
    <property type="entry name" value="PORPHOBILINOGEN DEAMINASE"/>
    <property type="match status" value="1"/>
</dbReference>
<dbReference type="HAMAP" id="MF_00260">
    <property type="entry name" value="Porphobil_deam"/>
    <property type="match status" value="1"/>
</dbReference>
<proteinExistence type="inferred from homology"/>
<dbReference type="FunFam" id="3.40.190.10:FF:000005">
    <property type="entry name" value="Porphobilinogen deaminase"/>
    <property type="match status" value="1"/>
</dbReference>
<dbReference type="InterPro" id="IPR022417">
    <property type="entry name" value="Porphobilin_deaminase_N"/>
</dbReference>
<dbReference type="InterPro" id="IPR036803">
    <property type="entry name" value="Porphobilinogen_deaminase_C_sf"/>
</dbReference>
<feature type="domain" description="Porphobilinogen deaminase N-terminal" evidence="9">
    <location>
        <begin position="4"/>
        <end position="213"/>
    </location>
</feature>
<evidence type="ECO:0000256" key="6">
    <source>
        <dbReference type="ARBA" id="ARBA00023244"/>
    </source>
</evidence>
<dbReference type="PANTHER" id="PTHR11557:SF0">
    <property type="entry name" value="PORPHOBILINOGEN DEAMINASE"/>
    <property type="match status" value="1"/>
</dbReference>
<evidence type="ECO:0000256" key="5">
    <source>
        <dbReference type="ARBA" id="ARBA00022679"/>
    </source>
</evidence>
<dbReference type="SUPFAM" id="SSF53850">
    <property type="entry name" value="Periplasmic binding protein-like II"/>
    <property type="match status" value="1"/>
</dbReference>
<sequence>MPKLKIGTRGSPLALYQANETKSRLKAAHGFSDEDIEIVVITTTGDRIRDRPLSEIGGKGLFTKEIEEALFAREIHLAVHSMKDMPARLPEGLTMAALLPREDVRDAFLSPVAKTIDELPKGAVVGSSSVRRGAQLKRIRPDLEVIQFRGNVETRLKKLDEGVAQATFLAAAGLKRLGLADKITSLVPTDVMLPAVAQGCIGIETRADDGTTRKLLAAINHEASAIAVDCERAFLAALDGSCRTPLAGHAVIDNGVVKFRGHALTLDGVHCFETTREGSPADAARMGREAGEQVKAEGGSLIAF</sequence>
<dbReference type="EMBL" id="QKVK01000002">
    <property type="protein sequence ID" value="PZF78175.1"/>
    <property type="molecule type" value="Genomic_DNA"/>
</dbReference>
<keyword evidence="12" id="KW-1185">Reference proteome</keyword>
<evidence type="ECO:0000256" key="8">
    <source>
        <dbReference type="HAMAP-Rule" id="MF_00260"/>
    </source>
</evidence>
<comment type="cofactor">
    <cofactor evidence="8">
        <name>dipyrromethane</name>
        <dbReference type="ChEBI" id="CHEBI:60342"/>
    </cofactor>
    <text evidence="8">Binds 1 dipyrromethane group covalently.</text>
</comment>
<dbReference type="PRINTS" id="PR00151">
    <property type="entry name" value="PORPHBDMNASE"/>
</dbReference>
<dbReference type="AlphaFoldDB" id="A0A2W2AS69"/>
<evidence type="ECO:0000256" key="4">
    <source>
        <dbReference type="ARBA" id="ARBA00011245"/>
    </source>
</evidence>
<dbReference type="FunFam" id="3.40.190.10:FF:000004">
    <property type="entry name" value="Porphobilinogen deaminase"/>
    <property type="match status" value="1"/>
</dbReference>
<comment type="miscellaneous">
    <text evidence="8">The porphobilinogen subunits are added to the dipyrromethane group.</text>
</comment>
<dbReference type="InterPro" id="IPR022418">
    <property type="entry name" value="Porphobilinogen_deaminase_C"/>
</dbReference>
<dbReference type="InterPro" id="IPR000860">
    <property type="entry name" value="HemC"/>
</dbReference>
<accession>A0A2W2AS69</accession>
<keyword evidence="5 8" id="KW-0808">Transferase</keyword>
<feature type="modified residue" description="S-(dipyrrolylmethanemethyl)cysteine" evidence="8">
    <location>
        <position position="242"/>
    </location>
</feature>
<evidence type="ECO:0000313" key="12">
    <source>
        <dbReference type="Proteomes" id="UP000248795"/>
    </source>
</evidence>
<comment type="caution">
    <text evidence="11">The sequence shown here is derived from an EMBL/GenBank/DDBJ whole genome shotgun (WGS) entry which is preliminary data.</text>
</comment>
<dbReference type="GO" id="GO:0005737">
    <property type="term" value="C:cytoplasm"/>
    <property type="evidence" value="ECO:0007669"/>
    <property type="project" value="UniProtKB-UniRule"/>
</dbReference>
<dbReference type="PROSITE" id="PS00533">
    <property type="entry name" value="PORPHOBILINOGEN_DEAM"/>
    <property type="match status" value="1"/>
</dbReference>
<dbReference type="PIRSF" id="PIRSF001438">
    <property type="entry name" value="4pyrrol_synth_OHMeBilane_synth"/>
    <property type="match status" value="1"/>
</dbReference>
<dbReference type="InterPro" id="IPR022419">
    <property type="entry name" value="Porphobilin_deaminase_cofac_BS"/>
</dbReference>
<dbReference type="Pfam" id="PF01379">
    <property type="entry name" value="Porphobil_deam"/>
    <property type="match status" value="1"/>
</dbReference>
<dbReference type="GO" id="GO:0004418">
    <property type="term" value="F:hydroxymethylbilane synthase activity"/>
    <property type="evidence" value="ECO:0007669"/>
    <property type="project" value="UniProtKB-UniRule"/>
</dbReference>
<dbReference type="EC" id="2.5.1.61" evidence="8"/>
<reference evidence="12" key="1">
    <citation type="submission" date="2018-06" db="EMBL/GenBank/DDBJ databases">
        <title>Aestuariibacter litoralis strain KCTC 52945T.</title>
        <authorList>
            <person name="Li X."/>
            <person name="Salam N."/>
            <person name="Li J.-L."/>
            <person name="Chen Y.-M."/>
            <person name="Yang Z.-W."/>
            <person name="Zhang L.-Y."/>
            <person name="Han M.-X."/>
            <person name="Xiao M."/>
            <person name="Li W.-J."/>
        </authorList>
    </citation>
    <scope>NUCLEOTIDE SEQUENCE [LARGE SCALE GENOMIC DNA]</scope>
    <source>
        <strain evidence="12">KCTC 52945</strain>
    </source>
</reference>
<comment type="subunit">
    <text evidence="4 8">Monomer.</text>
</comment>
<evidence type="ECO:0000256" key="7">
    <source>
        <dbReference type="ARBA" id="ARBA00048169"/>
    </source>
</evidence>
<dbReference type="Pfam" id="PF03900">
    <property type="entry name" value="Porphobil_deamC"/>
    <property type="match status" value="1"/>
</dbReference>
<evidence type="ECO:0000313" key="11">
    <source>
        <dbReference type="EMBL" id="PZF78175.1"/>
    </source>
</evidence>
<evidence type="ECO:0000259" key="9">
    <source>
        <dbReference type="Pfam" id="PF01379"/>
    </source>
</evidence>
<dbReference type="UniPathway" id="UPA00251">
    <property type="reaction ID" value="UER00319"/>
</dbReference>
<dbReference type="GO" id="GO:0006782">
    <property type="term" value="P:protoporphyrinogen IX biosynthetic process"/>
    <property type="evidence" value="ECO:0007669"/>
    <property type="project" value="UniProtKB-UniRule"/>
</dbReference>
<evidence type="ECO:0000256" key="1">
    <source>
        <dbReference type="ARBA" id="ARBA00002869"/>
    </source>
</evidence>
<organism evidence="11 12">
    <name type="scientific">Aestuariivirga litoralis</name>
    <dbReference type="NCBI Taxonomy" id="2650924"/>
    <lineage>
        <taxon>Bacteria</taxon>
        <taxon>Pseudomonadati</taxon>
        <taxon>Pseudomonadota</taxon>
        <taxon>Alphaproteobacteria</taxon>
        <taxon>Hyphomicrobiales</taxon>
        <taxon>Aestuariivirgaceae</taxon>
        <taxon>Aestuariivirga</taxon>
    </lineage>
</organism>
<evidence type="ECO:0000256" key="3">
    <source>
        <dbReference type="ARBA" id="ARBA00005638"/>
    </source>
</evidence>
<gene>
    <name evidence="8" type="primary">hemC</name>
    <name evidence="11" type="ORF">DK847_07110</name>
</gene>
<dbReference type="SUPFAM" id="SSF54782">
    <property type="entry name" value="Porphobilinogen deaminase (hydroxymethylbilane synthase), C-terminal domain"/>
    <property type="match status" value="1"/>
</dbReference>
<evidence type="ECO:0000259" key="10">
    <source>
        <dbReference type="Pfam" id="PF03900"/>
    </source>
</evidence>
<dbReference type="NCBIfam" id="TIGR00212">
    <property type="entry name" value="hemC"/>
    <property type="match status" value="1"/>
</dbReference>
<evidence type="ECO:0000256" key="2">
    <source>
        <dbReference type="ARBA" id="ARBA00004735"/>
    </source>
</evidence>
<comment type="similarity">
    <text evidence="3 8">Belongs to the HMBS family.</text>
</comment>
<dbReference type="Gene3D" id="3.30.160.40">
    <property type="entry name" value="Porphobilinogen deaminase, C-terminal domain"/>
    <property type="match status" value="1"/>
</dbReference>
<dbReference type="Gene3D" id="3.40.190.10">
    <property type="entry name" value="Periplasmic binding protein-like II"/>
    <property type="match status" value="2"/>
</dbReference>
<comment type="function">
    <text evidence="1 8">Tetrapolymerization of the monopyrrole PBG into the hydroxymethylbilane pre-uroporphyrinogen in several discrete steps.</text>
</comment>
<feature type="domain" description="Porphobilinogen deaminase C-terminal" evidence="10">
    <location>
        <begin position="226"/>
        <end position="295"/>
    </location>
</feature>
<comment type="pathway">
    <text evidence="2">Porphyrin-containing compound metabolism; protoporphyrin-IX biosynthesis; coproporphyrinogen-III from 5-aminolevulinate: step 2/4.</text>
</comment>
<dbReference type="Proteomes" id="UP000248795">
    <property type="component" value="Unassembled WGS sequence"/>
</dbReference>
<keyword evidence="6 8" id="KW-0627">Porphyrin biosynthesis</keyword>
<name>A0A2W2AS69_9HYPH</name>
<comment type="catalytic activity">
    <reaction evidence="7 8">
        <text>4 porphobilinogen + H2O = hydroxymethylbilane + 4 NH4(+)</text>
        <dbReference type="Rhea" id="RHEA:13185"/>
        <dbReference type="ChEBI" id="CHEBI:15377"/>
        <dbReference type="ChEBI" id="CHEBI:28938"/>
        <dbReference type="ChEBI" id="CHEBI:57845"/>
        <dbReference type="ChEBI" id="CHEBI:58126"/>
        <dbReference type="EC" id="2.5.1.61"/>
    </reaction>
</comment>
<dbReference type="RefSeq" id="WP_111197188.1">
    <property type="nucleotide sequence ID" value="NZ_QKVK01000002.1"/>
</dbReference>
<protein>
    <recommendedName>
        <fullName evidence="8">Porphobilinogen deaminase</fullName>
        <shortName evidence="8">PBG</shortName>
        <ecNumber evidence="8">2.5.1.61</ecNumber>
    </recommendedName>
    <alternativeName>
        <fullName evidence="8">Hydroxymethylbilane synthase</fullName>
        <shortName evidence="8">HMBS</shortName>
    </alternativeName>
    <alternativeName>
        <fullName evidence="8">Pre-uroporphyrinogen synthase</fullName>
    </alternativeName>
</protein>